<keyword evidence="2" id="KW-1185">Reference proteome</keyword>
<accession>A0A7L7SHZ2</accession>
<dbReference type="RefSeq" id="YP_010110094.1">
    <property type="nucleotide sequence ID" value="NC_055867.1"/>
</dbReference>
<dbReference type="EMBL" id="MT771343">
    <property type="protein sequence ID" value="QOC56052.1"/>
    <property type="molecule type" value="Genomic_DNA"/>
</dbReference>
<dbReference type="Proteomes" id="UP000516645">
    <property type="component" value="Segment"/>
</dbReference>
<evidence type="ECO:0000313" key="2">
    <source>
        <dbReference type="Proteomes" id="UP000516645"/>
    </source>
</evidence>
<proteinExistence type="predicted"/>
<organism evidence="1 2">
    <name type="scientific">Gordonia phage Clown</name>
    <dbReference type="NCBI Taxonomy" id="2759393"/>
    <lineage>
        <taxon>Viruses</taxon>
        <taxon>Duplodnaviria</taxon>
        <taxon>Heunggongvirae</taxon>
        <taxon>Uroviricota</taxon>
        <taxon>Caudoviricetes</taxon>
        <taxon>Stackebrandtviridae</taxon>
        <taxon>Frickvirinae</taxon>
        <taxon>Clownvirus</taxon>
        <taxon>Clownvirus clown</taxon>
    </lineage>
</organism>
<dbReference type="GeneID" id="65128384"/>
<protein>
    <submittedName>
        <fullName evidence="1">Uncharacterized protein</fullName>
    </submittedName>
</protein>
<gene>
    <name evidence="1" type="primary">54</name>
    <name evidence="1" type="ORF">SEA_CLOWN_54</name>
</gene>
<reference evidence="1 2" key="1">
    <citation type="submission" date="2020-07" db="EMBL/GenBank/DDBJ databases">
        <authorList>
            <person name="Bortz R.L."/>
            <person name="Bai C."/>
            <person name="Brody A."/>
            <person name="Douse D."/>
            <person name="Feder N.M."/>
            <person name="Fischer E."/>
            <person name="Kim I."/>
            <person name="Kornbau S."/>
            <person name="Malek C.E."/>
            <person name="Menendez J.A."/>
            <person name="Moore R.J."/>
            <person name="Pinkovsky V.I."/>
            <person name="Raghavan D."/>
            <person name="Reznik A.S."/>
            <person name="Sciarra A.R."/>
            <person name="Starinsky S.F."/>
            <person name="Vaughan O."/>
            <person name="Walker S.E."/>
            <person name="Wiemann J."/>
            <person name="Butela K.A."/>
            <person name="Garlena R.A."/>
            <person name="Russell D.A."/>
            <person name="Pope W.H."/>
            <person name="Jacobs-Sera D."/>
            <person name="Hatfull G.F."/>
        </authorList>
    </citation>
    <scope>NUCLEOTIDE SEQUENCE [LARGE SCALE GENOMIC DNA]</scope>
</reference>
<evidence type="ECO:0000313" key="1">
    <source>
        <dbReference type="EMBL" id="QOC56052.1"/>
    </source>
</evidence>
<sequence length="67" mass="7488">MPEFKPGDRVRSFVWPEWFAAKVIDSPIPNAGDVAFEVVYVSAEHRGLGFMPGDRARMSAALLEHLD</sequence>
<name>A0A7L7SHZ2_9CAUD</name>
<dbReference type="KEGG" id="vg:65128384"/>